<dbReference type="STRING" id="1254432.SCE1572_05485"/>
<dbReference type="PATRIC" id="fig|1254432.3.peg.1225"/>
<organism evidence="2 3">
    <name type="scientific">Sorangium cellulosum So0157-2</name>
    <dbReference type="NCBI Taxonomy" id="1254432"/>
    <lineage>
        <taxon>Bacteria</taxon>
        <taxon>Pseudomonadati</taxon>
        <taxon>Myxococcota</taxon>
        <taxon>Polyangia</taxon>
        <taxon>Polyangiales</taxon>
        <taxon>Polyangiaceae</taxon>
        <taxon>Sorangium</taxon>
    </lineage>
</organism>
<gene>
    <name evidence="2" type="ORF">SCE1572_05485</name>
</gene>
<dbReference type="KEGG" id="scu:SCE1572_05485"/>
<accession>S4XQB0</accession>
<dbReference type="OrthoDB" id="5526361at2"/>
<proteinExistence type="predicted"/>
<evidence type="ECO:0000313" key="2">
    <source>
        <dbReference type="EMBL" id="AGP33995.1"/>
    </source>
</evidence>
<dbReference type="AlphaFoldDB" id="S4XQB0"/>
<dbReference type="HOGENOM" id="CLU_1884432_0_0_7"/>
<evidence type="ECO:0000256" key="1">
    <source>
        <dbReference type="SAM" id="MobiDB-lite"/>
    </source>
</evidence>
<feature type="compositionally biased region" description="Low complexity" evidence="1">
    <location>
        <begin position="52"/>
        <end position="68"/>
    </location>
</feature>
<protein>
    <recommendedName>
        <fullName evidence="4">CheW-like domain-containing protein</fullName>
    </recommendedName>
</protein>
<evidence type="ECO:0000313" key="3">
    <source>
        <dbReference type="Proteomes" id="UP000014803"/>
    </source>
</evidence>
<dbReference type="Proteomes" id="UP000014803">
    <property type="component" value="Chromosome"/>
</dbReference>
<dbReference type="RefSeq" id="WP_020733090.1">
    <property type="nucleotide sequence ID" value="NC_021658.1"/>
</dbReference>
<dbReference type="EMBL" id="CP003969">
    <property type="protein sequence ID" value="AGP33995.1"/>
    <property type="molecule type" value="Genomic_DNA"/>
</dbReference>
<reference evidence="2 3" key="1">
    <citation type="journal article" date="2013" name="Sci. Rep.">
        <title>Extraordinary expansion of a Sorangium cellulosum genome from an alkaline milieu.</title>
        <authorList>
            <person name="Han K."/>
            <person name="Li Z.F."/>
            <person name="Peng R."/>
            <person name="Zhu L.P."/>
            <person name="Zhou T."/>
            <person name="Wang L.G."/>
            <person name="Li S.G."/>
            <person name="Zhang X.B."/>
            <person name="Hu W."/>
            <person name="Wu Z.H."/>
            <person name="Qin N."/>
            <person name="Li Y.Z."/>
        </authorList>
    </citation>
    <scope>NUCLEOTIDE SEQUENCE [LARGE SCALE GENOMIC DNA]</scope>
    <source>
        <strain evidence="2 3">So0157-2</strain>
    </source>
</reference>
<evidence type="ECO:0008006" key="4">
    <source>
        <dbReference type="Google" id="ProtNLM"/>
    </source>
</evidence>
<name>S4XQB0_SORCE</name>
<feature type="region of interest" description="Disordered" evidence="1">
    <location>
        <begin position="46"/>
        <end position="76"/>
    </location>
</feature>
<sequence length="135" mass="13831">MGAVVAMLHAGVRCALPAQQVLLAEGDPAPEPGACLWGAPSPEPGACLSGDPAPGRAAGAAPEPATRTVRLSTGGPPRAIACARPRLVEVDRERVWPLPELLAEILALPHVVGLAEIDGALHWVVDARRLPDIGA</sequence>